<reference evidence="2" key="1">
    <citation type="submission" date="2021-04" db="EMBL/GenBank/DDBJ databases">
        <authorList>
            <consortium name="Molecular Ecology Group"/>
        </authorList>
    </citation>
    <scope>NUCLEOTIDE SEQUENCE</scope>
</reference>
<name>A0A8S4A8Y7_9EUPU</name>
<evidence type="ECO:0000256" key="1">
    <source>
        <dbReference type="SAM" id="MobiDB-lite"/>
    </source>
</evidence>
<gene>
    <name evidence="2" type="ORF">CUNI_LOCUS21004</name>
</gene>
<feature type="non-terminal residue" evidence="2">
    <location>
        <position position="189"/>
    </location>
</feature>
<keyword evidence="3" id="KW-1185">Reference proteome</keyword>
<organism evidence="2 3">
    <name type="scientific">Candidula unifasciata</name>
    <dbReference type="NCBI Taxonomy" id="100452"/>
    <lineage>
        <taxon>Eukaryota</taxon>
        <taxon>Metazoa</taxon>
        <taxon>Spiralia</taxon>
        <taxon>Lophotrochozoa</taxon>
        <taxon>Mollusca</taxon>
        <taxon>Gastropoda</taxon>
        <taxon>Heterobranchia</taxon>
        <taxon>Euthyneura</taxon>
        <taxon>Panpulmonata</taxon>
        <taxon>Eupulmonata</taxon>
        <taxon>Stylommatophora</taxon>
        <taxon>Helicina</taxon>
        <taxon>Helicoidea</taxon>
        <taxon>Geomitridae</taxon>
        <taxon>Candidula</taxon>
    </lineage>
</organism>
<protein>
    <submittedName>
        <fullName evidence="2">Uncharacterized protein</fullName>
    </submittedName>
</protein>
<feature type="compositionally biased region" description="Low complexity" evidence="1">
    <location>
        <begin position="38"/>
        <end position="50"/>
    </location>
</feature>
<dbReference type="EMBL" id="CAJHNH020008301">
    <property type="protein sequence ID" value="CAG5135446.1"/>
    <property type="molecule type" value="Genomic_DNA"/>
</dbReference>
<sequence length="189" mass="20128">TVSPNLGAPDINNLNMEFSPDDAVVGGLDTSLDNSNATPLLISTPPLTTTGSARPRPLSPNITPTTVRPGAIQFRFSPRQSKTEILPKTTTIPSTSATTFKSKIRDLKTSSPVKPLDLPVDPAISAHDAVHNLFSKPGPYPSPGSGPPPNSWLQGSQGVKNLPGGQGQQPPEGQTPRNIPWWWLLMEEV</sequence>
<feature type="region of interest" description="Disordered" evidence="1">
    <location>
        <begin position="35"/>
        <end position="67"/>
    </location>
</feature>
<dbReference type="AlphaFoldDB" id="A0A8S4A8Y7"/>
<evidence type="ECO:0000313" key="2">
    <source>
        <dbReference type="EMBL" id="CAG5135446.1"/>
    </source>
</evidence>
<proteinExistence type="predicted"/>
<accession>A0A8S4A8Y7</accession>
<evidence type="ECO:0000313" key="3">
    <source>
        <dbReference type="Proteomes" id="UP000678393"/>
    </source>
</evidence>
<dbReference type="Proteomes" id="UP000678393">
    <property type="component" value="Unassembled WGS sequence"/>
</dbReference>
<feature type="region of interest" description="Disordered" evidence="1">
    <location>
        <begin position="132"/>
        <end position="179"/>
    </location>
</feature>
<comment type="caution">
    <text evidence="2">The sequence shown here is derived from an EMBL/GenBank/DDBJ whole genome shotgun (WGS) entry which is preliminary data.</text>
</comment>
<feature type="compositionally biased region" description="Pro residues" evidence="1">
    <location>
        <begin position="138"/>
        <end position="150"/>
    </location>
</feature>